<dbReference type="GO" id="GO:0016020">
    <property type="term" value="C:membrane"/>
    <property type="evidence" value="ECO:0007669"/>
    <property type="project" value="UniProtKB-SubCell"/>
</dbReference>
<evidence type="ECO:0000256" key="1">
    <source>
        <dbReference type="ARBA" id="ARBA00004370"/>
    </source>
</evidence>
<dbReference type="Pfam" id="PF12734">
    <property type="entry name" value="CYSTM"/>
    <property type="match status" value="1"/>
</dbReference>
<evidence type="ECO:0000256" key="3">
    <source>
        <dbReference type="ARBA" id="ARBA00023136"/>
    </source>
</evidence>
<evidence type="ECO:0000256" key="2">
    <source>
        <dbReference type="ARBA" id="ARBA00009444"/>
    </source>
</evidence>
<keyword evidence="3" id="KW-0472">Membrane</keyword>
<evidence type="ECO:0000259" key="4">
    <source>
        <dbReference type="Pfam" id="PF12734"/>
    </source>
</evidence>
<dbReference type="AlphaFoldDB" id="A0A067KIK0"/>
<sequence>MVPKSTISADFSTVPACFGPVLDGSGRFQMNVEPSVPTGAGTPVHGSKIGGTKTELVWTDFSFGSDQFQFRFLPNMNEPKIGYPYPPPGAYQGPPPVMAPFQYYPPPPPPQPPKQAGCLEGCLAALCCCCLFEECCCDPSFLLVL</sequence>
<keyword evidence="6" id="KW-1185">Reference proteome</keyword>
<proteinExistence type="inferred from homology"/>
<evidence type="ECO:0000313" key="6">
    <source>
        <dbReference type="Proteomes" id="UP000027138"/>
    </source>
</evidence>
<dbReference type="EMBL" id="KK914463">
    <property type="protein sequence ID" value="KDP35947.1"/>
    <property type="molecule type" value="Genomic_DNA"/>
</dbReference>
<accession>A0A067KIK0</accession>
<gene>
    <name evidence="5" type="ORF">JCGZ_09919</name>
</gene>
<comment type="similarity">
    <text evidence="2">Belongs to the CYSTM1 family.</text>
</comment>
<reference evidence="5 6" key="1">
    <citation type="journal article" date="2014" name="PLoS ONE">
        <title>Global Analysis of Gene Expression Profiles in Physic Nut (Jatropha curcas L.) Seedlings Exposed to Salt Stress.</title>
        <authorList>
            <person name="Zhang L."/>
            <person name="Zhang C."/>
            <person name="Wu P."/>
            <person name="Chen Y."/>
            <person name="Li M."/>
            <person name="Jiang H."/>
            <person name="Wu G."/>
        </authorList>
    </citation>
    <scope>NUCLEOTIDE SEQUENCE [LARGE SCALE GENOMIC DNA]</scope>
    <source>
        <strain evidence="6">cv. GZQX0401</strain>
        <tissue evidence="5">Young leaves</tissue>
    </source>
</reference>
<dbReference type="InterPro" id="IPR028144">
    <property type="entry name" value="CYSTM_dom"/>
</dbReference>
<name>A0A067KIK0_JATCU</name>
<protein>
    <recommendedName>
        <fullName evidence="4">Cysteine-rich transmembrane domain-containing protein</fullName>
    </recommendedName>
</protein>
<feature type="domain" description="Cysteine-rich transmembrane" evidence="4">
    <location>
        <begin position="102"/>
        <end position="136"/>
    </location>
</feature>
<evidence type="ECO:0000313" key="5">
    <source>
        <dbReference type="EMBL" id="KDP35947.1"/>
    </source>
</evidence>
<dbReference type="Proteomes" id="UP000027138">
    <property type="component" value="Unassembled WGS sequence"/>
</dbReference>
<comment type="subcellular location">
    <subcellularLocation>
        <location evidence="1">Membrane</location>
    </subcellularLocation>
</comment>
<organism evidence="5 6">
    <name type="scientific">Jatropha curcas</name>
    <name type="common">Barbados nut</name>
    <dbReference type="NCBI Taxonomy" id="180498"/>
    <lineage>
        <taxon>Eukaryota</taxon>
        <taxon>Viridiplantae</taxon>
        <taxon>Streptophyta</taxon>
        <taxon>Embryophyta</taxon>
        <taxon>Tracheophyta</taxon>
        <taxon>Spermatophyta</taxon>
        <taxon>Magnoliopsida</taxon>
        <taxon>eudicotyledons</taxon>
        <taxon>Gunneridae</taxon>
        <taxon>Pentapetalae</taxon>
        <taxon>rosids</taxon>
        <taxon>fabids</taxon>
        <taxon>Malpighiales</taxon>
        <taxon>Euphorbiaceae</taxon>
        <taxon>Crotonoideae</taxon>
        <taxon>Jatropheae</taxon>
        <taxon>Jatropha</taxon>
    </lineage>
</organism>